<dbReference type="GO" id="GO:0005886">
    <property type="term" value="C:plasma membrane"/>
    <property type="evidence" value="ECO:0007669"/>
    <property type="project" value="TreeGrafter"/>
</dbReference>
<dbReference type="CDD" id="cd13858">
    <property type="entry name" value="CuRO_1_tcLCC2_insect_like"/>
    <property type="match status" value="1"/>
</dbReference>
<evidence type="ECO:0000256" key="4">
    <source>
        <dbReference type="ARBA" id="ARBA00023008"/>
    </source>
</evidence>
<reference evidence="10 11" key="1">
    <citation type="journal article" date="2017" name="Nat. Ecol. Evol.">
        <title>Scallop genome provides insights into evolution of bilaterian karyotype and development.</title>
        <authorList>
            <person name="Wang S."/>
            <person name="Zhang J."/>
            <person name="Jiao W."/>
            <person name="Li J."/>
            <person name="Xun X."/>
            <person name="Sun Y."/>
            <person name="Guo X."/>
            <person name="Huan P."/>
            <person name="Dong B."/>
            <person name="Zhang L."/>
            <person name="Hu X."/>
            <person name="Sun X."/>
            <person name="Wang J."/>
            <person name="Zhao C."/>
            <person name="Wang Y."/>
            <person name="Wang D."/>
            <person name="Huang X."/>
            <person name="Wang R."/>
            <person name="Lv J."/>
            <person name="Li Y."/>
            <person name="Zhang Z."/>
            <person name="Liu B."/>
            <person name="Lu W."/>
            <person name="Hui Y."/>
            <person name="Liang J."/>
            <person name="Zhou Z."/>
            <person name="Hou R."/>
            <person name="Li X."/>
            <person name="Liu Y."/>
            <person name="Li H."/>
            <person name="Ning X."/>
            <person name="Lin Y."/>
            <person name="Zhao L."/>
            <person name="Xing Q."/>
            <person name="Dou J."/>
            <person name="Li Y."/>
            <person name="Mao J."/>
            <person name="Guo H."/>
            <person name="Dou H."/>
            <person name="Li T."/>
            <person name="Mu C."/>
            <person name="Jiang W."/>
            <person name="Fu Q."/>
            <person name="Fu X."/>
            <person name="Miao Y."/>
            <person name="Liu J."/>
            <person name="Yu Q."/>
            <person name="Li R."/>
            <person name="Liao H."/>
            <person name="Li X."/>
            <person name="Kong Y."/>
            <person name="Jiang Z."/>
            <person name="Chourrout D."/>
            <person name="Li R."/>
            <person name="Bao Z."/>
        </authorList>
    </citation>
    <scope>NUCLEOTIDE SEQUENCE [LARGE SCALE GENOMIC DNA]</scope>
    <source>
        <strain evidence="10 11">PY_sf001</strain>
    </source>
</reference>
<accession>A0A210QHZ7</accession>
<keyword evidence="2" id="KW-0479">Metal-binding</keyword>
<evidence type="ECO:0000256" key="5">
    <source>
        <dbReference type="SAM" id="MobiDB-lite"/>
    </source>
</evidence>
<evidence type="ECO:0000313" key="11">
    <source>
        <dbReference type="Proteomes" id="UP000242188"/>
    </source>
</evidence>
<proteinExistence type="inferred from homology"/>
<name>A0A210QHZ7_MIZYE</name>
<feature type="domain" description="Plastocyanin-like" evidence="7">
    <location>
        <begin position="217"/>
        <end position="361"/>
    </location>
</feature>
<protein>
    <submittedName>
        <fullName evidence="10">Laccase-5</fullName>
    </submittedName>
</protein>
<dbReference type="SUPFAM" id="SSF49503">
    <property type="entry name" value="Cupredoxins"/>
    <property type="match status" value="3"/>
</dbReference>
<dbReference type="PANTHER" id="PTHR11709">
    <property type="entry name" value="MULTI-COPPER OXIDASE"/>
    <property type="match status" value="1"/>
</dbReference>
<dbReference type="Pfam" id="PF07732">
    <property type="entry name" value="Cu-oxidase_3"/>
    <property type="match status" value="1"/>
</dbReference>
<dbReference type="InterPro" id="IPR008972">
    <property type="entry name" value="Cupredoxin"/>
</dbReference>
<evidence type="ECO:0000313" key="10">
    <source>
        <dbReference type="EMBL" id="OWF48329.1"/>
    </source>
</evidence>
<feature type="domain" description="Plastocyanin-like" evidence="8">
    <location>
        <begin position="465"/>
        <end position="612"/>
    </location>
</feature>
<gene>
    <name evidence="10" type="ORF">KP79_PYT11818</name>
</gene>
<dbReference type="AlphaFoldDB" id="A0A210QHZ7"/>
<keyword evidence="4" id="KW-0186">Copper</keyword>
<evidence type="ECO:0000256" key="2">
    <source>
        <dbReference type="ARBA" id="ARBA00022723"/>
    </source>
</evidence>
<comment type="similarity">
    <text evidence="1">Belongs to the multicopper oxidase family.</text>
</comment>
<dbReference type="InterPro" id="IPR045087">
    <property type="entry name" value="Cu-oxidase_fam"/>
</dbReference>
<dbReference type="CDD" id="cd13884">
    <property type="entry name" value="CuRO_2_tcLCC_insect_like"/>
    <property type="match status" value="1"/>
</dbReference>
<dbReference type="InterPro" id="IPR011706">
    <property type="entry name" value="Cu-oxidase_C"/>
</dbReference>
<comment type="caution">
    <text evidence="10">The sequence shown here is derived from an EMBL/GenBank/DDBJ whole genome shotgun (WGS) entry which is preliminary data.</text>
</comment>
<evidence type="ECO:0000259" key="7">
    <source>
        <dbReference type="Pfam" id="PF00394"/>
    </source>
</evidence>
<keyword evidence="6" id="KW-0732">Signal</keyword>
<dbReference type="InterPro" id="IPR011707">
    <property type="entry name" value="Cu-oxidase-like_N"/>
</dbReference>
<dbReference type="Proteomes" id="UP000242188">
    <property type="component" value="Unassembled WGS sequence"/>
</dbReference>
<feature type="signal peptide" evidence="6">
    <location>
        <begin position="1"/>
        <end position="19"/>
    </location>
</feature>
<dbReference type="FunFam" id="2.60.40.420:FF:000045">
    <property type="entry name" value="Laccase 2"/>
    <property type="match status" value="1"/>
</dbReference>
<dbReference type="Gene3D" id="2.60.40.420">
    <property type="entry name" value="Cupredoxins - blue copper proteins"/>
    <property type="match status" value="3"/>
</dbReference>
<dbReference type="PANTHER" id="PTHR11709:SF394">
    <property type="entry name" value="FI03373P-RELATED"/>
    <property type="match status" value="1"/>
</dbReference>
<dbReference type="EMBL" id="NEDP02003604">
    <property type="protein sequence ID" value="OWF48329.1"/>
    <property type="molecule type" value="Genomic_DNA"/>
</dbReference>
<dbReference type="Pfam" id="PF00394">
    <property type="entry name" value="Cu-oxidase"/>
    <property type="match status" value="1"/>
</dbReference>
<feature type="domain" description="Plastocyanin-like" evidence="9">
    <location>
        <begin position="84"/>
        <end position="188"/>
    </location>
</feature>
<dbReference type="GO" id="GO:0005507">
    <property type="term" value="F:copper ion binding"/>
    <property type="evidence" value="ECO:0007669"/>
    <property type="project" value="InterPro"/>
</dbReference>
<keyword evidence="11" id="KW-1185">Reference proteome</keyword>
<evidence type="ECO:0000259" key="9">
    <source>
        <dbReference type="Pfam" id="PF07732"/>
    </source>
</evidence>
<evidence type="ECO:0000256" key="3">
    <source>
        <dbReference type="ARBA" id="ARBA00023002"/>
    </source>
</evidence>
<dbReference type="CDD" id="cd13905">
    <property type="entry name" value="CuRO_3_tcLLC2_insect_like"/>
    <property type="match status" value="1"/>
</dbReference>
<feature type="chain" id="PRO_5013301478" evidence="6">
    <location>
        <begin position="20"/>
        <end position="700"/>
    </location>
</feature>
<dbReference type="GO" id="GO:0006826">
    <property type="term" value="P:iron ion transport"/>
    <property type="evidence" value="ECO:0007669"/>
    <property type="project" value="TreeGrafter"/>
</dbReference>
<feature type="region of interest" description="Disordered" evidence="5">
    <location>
        <begin position="660"/>
        <end position="700"/>
    </location>
</feature>
<dbReference type="PROSITE" id="PS00080">
    <property type="entry name" value="MULTICOPPER_OXIDASE2"/>
    <property type="match status" value="1"/>
</dbReference>
<dbReference type="Pfam" id="PF07731">
    <property type="entry name" value="Cu-oxidase_2"/>
    <property type="match status" value="1"/>
</dbReference>
<dbReference type="OrthoDB" id="2121828at2759"/>
<evidence type="ECO:0000259" key="8">
    <source>
        <dbReference type="Pfam" id="PF07731"/>
    </source>
</evidence>
<dbReference type="GO" id="GO:0016491">
    <property type="term" value="F:oxidoreductase activity"/>
    <property type="evidence" value="ECO:0007669"/>
    <property type="project" value="UniProtKB-KW"/>
</dbReference>
<sequence length="700" mass="78456">MVFLAVLAILAVSVGSGLGYECDRAASVCETTLVIEKRLTMMRDVEEQVYPYNGKIYKYDVVDPSKATPIPTDEVMTADGWEENRLVVVANETLSGPPIIVYKGQRLIIHVINMLYSDTLTIHWHGLHQSGTPWMDGVPFVTQCPILSGQKFTYDFTLDQTGTYWYHSHVGNQRTKGINGALVIRERDQTMKEHIMTVQDWNHFWGADMDHLKLKYGDFWNRVPEETRTSVDGGFFDPFYATSVLINGRGRYYTNTTTGENNGAPLSVFSVVRGEAYRFRVINVGAIYPIRVSVDNHPLTLVASDGYDVKPVDAESFIINPGERYDFILTANQSATNYWIRAETLETKLHRVEAILRYSGAPEAEPTTSKRPCTPTERCLVVNCPFSSYPLGEHTDCLRFDHLRSAVDDDPAPEPTSADTFKEHYLNFALPTEISSINGIEFEDPPVSALTQPYEIETSCDKVDCGEDKTCKCTHSLTTKHNDVVQLVLMNMGIGTGDAHPVHLHGYSFYVLKMGYATYNKTTAKYISRNMDIDCRGGGEATSYCNNATWSNPNWQGNNVPGLELKNPPRKDTLIVPSGGYAIIRIKADNPGVWIMHCHIQYHATLGMKMLLNSSYPLHPSPPVGFPVCHDFPPSPFRENLYSCHPTTKVPHQTVTDVHRPTTTLEPFGGEGPIVGRRRRGSRNAYIPAPELPESQRNNQ</sequence>
<dbReference type="InterPro" id="IPR002355">
    <property type="entry name" value="Cu_oxidase_Cu_BS"/>
</dbReference>
<evidence type="ECO:0000256" key="6">
    <source>
        <dbReference type="SAM" id="SignalP"/>
    </source>
</evidence>
<keyword evidence="3" id="KW-0560">Oxidoreductase</keyword>
<evidence type="ECO:0000256" key="1">
    <source>
        <dbReference type="ARBA" id="ARBA00010609"/>
    </source>
</evidence>
<dbReference type="InterPro" id="IPR001117">
    <property type="entry name" value="Cu-oxidase_2nd"/>
</dbReference>
<organism evidence="10 11">
    <name type="scientific">Mizuhopecten yessoensis</name>
    <name type="common">Japanese scallop</name>
    <name type="synonym">Patinopecten yessoensis</name>
    <dbReference type="NCBI Taxonomy" id="6573"/>
    <lineage>
        <taxon>Eukaryota</taxon>
        <taxon>Metazoa</taxon>
        <taxon>Spiralia</taxon>
        <taxon>Lophotrochozoa</taxon>
        <taxon>Mollusca</taxon>
        <taxon>Bivalvia</taxon>
        <taxon>Autobranchia</taxon>
        <taxon>Pteriomorphia</taxon>
        <taxon>Pectinida</taxon>
        <taxon>Pectinoidea</taxon>
        <taxon>Pectinidae</taxon>
        <taxon>Mizuhopecten</taxon>
    </lineage>
</organism>